<evidence type="ECO:0000313" key="3">
    <source>
        <dbReference type="Proteomes" id="UP001152888"/>
    </source>
</evidence>
<reference evidence="2" key="1">
    <citation type="submission" date="2022-03" db="EMBL/GenBank/DDBJ databases">
        <authorList>
            <person name="Sayadi A."/>
        </authorList>
    </citation>
    <scope>NUCLEOTIDE SEQUENCE</scope>
</reference>
<accession>A0A9P0NSV3</accession>
<dbReference type="AlphaFoldDB" id="A0A9P0NSV3"/>
<evidence type="ECO:0000256" key="1">
    <source>
        <dbReference type="SAM" id="MobiDB-lite"/>
    </source>
</evidence>
<evidence type="ECO:0000313" key="2">
    <source>
        <dbReference type="EMBL" id="CAH1954808.1"/>
    </source>
</evidence>
<dbReference type="OrthoDB" id="6349457at2759"/>
<gene>
    <name evidence="2" type="ORF">ACAOBT_LOCUS734</name>
</gene>
<keyword evidence="3" id="KW-1185">Reference proteome</keyword>
<proteinExistence type="predicted"/>
<name>A0A9P0NSV3_ACAOB</name>
<feature type="region of interest" description="Disordered" evidence="1">
    <location>
        <begin position="1"/>
        <end position="28"/>
    </location>
</feature>
<dbReference type="EMBL" id="CAKOFQ010006656">
    <property type="protein sequence ID" value="CAH1954808.1"/>
    <property type="molecule type" value="Genomic_DNA"/>
</dbReference>
<dbReference type="PANTHER" id="PTHR10773">
    <property type="entry name" value="DNA-DIRECTED RNA POLYMERASES I, II, AND III SUBUNIT RPABC2"/>
    <property type="match status" value="1"/>
</dbReference>
<dbReference type="PANTHER" id="PTHR10773:SF19">
    <property type="match status" value="1"/>
</dbReference>
<feature type="compositionally biased region" description="Low complexity" evidence="1">
    <location>
        <begin position="1"/>
        <end position="13"/>
    </location>
</feature>
<organism evidence="2 3">
    <name type="scientific">Acanthoscelides obtectus</name>
    <name type="common">Bean weevil</name>
    <name type="synonym">Bruchus obtectus</name>
    <dbReference type="NCBI Taxonomy" id="200917"/>
    <lineage>
        <taxon>Eukaryota</taxon>
        <taxon>Metazoa</taxon>
        <taxon>Ecdysozoa</taxon>
        <taxon>Arthropoda</taxon>
        <taxon>Hexapoda</taxon>
        <taxon>Insecta</taxon>
        <taxon>Pterygota</taxon>
        <taxon>Neoptera</taxon>
        <taxon>Endopterygota</taxon>
        <taxon>Coleoptera</taxon>
        <taxon>Polyphaga</taxon>
        <taxon>Cucujiformia</taxon>
        <taxon>Chrysomeloidea</taxon>
        <taxon>Chrysomelidae</taxon>
        <taxon>Bruchinae</taxon>
        <taxon>Bruchini</taxon>
        <taxon>Acanthoscelides</taxon>
    </lineage>
</organism>
<dbReference type="Proteomes" id="UP001152888">
    <property type="component" value="Unassembled WGS sequence"/>
</dbReference>
<protein>
    <submittedName>
        <fullName evidence="2">Uncharacterized protein</fullName>
    </submittedName>
</protein>
<comment type="caution">
    <text evidence="2">The sequence shown here is derived from an EMBL/GenBank/DDBJ whole genome shotgun (WGS) entry which is preliminary data.</text>
</comment>
<sequence>MNTENNSSGNESEVVSRQNESKKRKKYGRMRDVMKKIRLQSHEVGANCNCRKQCFQNVPEEARKTILKNFNAMTSINEQNSYLCGLITVLLIRRRRPRKDEDVANLRSSAYSYRTSFYVCSWNKEKKLEILQKSLKMTGVAPKDKRGENKNHPRKFDAHVLAAIDEHIKSFKGRKIHYSVTDSRKLYLPEDLNIKKMFKMFCELNPSMKVSYESYRTVFNTKFNIAFGYPTTDTCSSCDEFLIKIKSLQSDVLKSMDIAQKERFQKEIRHITIQNDVHKRKAEVFYSRKRAAKKRSRTSVTHEAICLDFGQNLSVPNITTNDVYYKSQLNVYAFNIHILSTAKSLIPITAKKFKHLQDLKRFCGDEAKQFFDNLPKN</sequence>